<name>K1X6S3_MARBU</name>
<accession>K1X6S3</accession>
<gene>
    <name evidence="2" type="ORF">MBM_01484</name>
</gene>
<dbReference type="HOGENOM" id="CLU_2543042_0_0_1"/>
<dbReference type="AlphaFoldDB" id="K1X6S3"/>
<sequence>MSMSSSSSNTRYGPVTSGLMTGGTVLTLYLLIYLSFKLRTNRAVRGKRVKQREEEGRRVSFAIVGRIWCGWCSVGKNRDMAIV</sequence>
<evidence type="ECO:0000256" key="1">
    <source>
        <dbReference type="SAM" id="Phobius"/>
    </source>
</evidence>
<protein>
    <submittedName>
        <fullName evidence="2">Uncharacterized protein</fullName>
    </submittedName>
</protein>
<keyword evidence="1" id="KW-0812">Transmembrane</keyword>
<dbReference type="EMBL" id="JH921429">
    <property type="protein sequence ID" value="EKD20802.1"/>
    <property type="molecule type" value="Genomic_DNA"/>
</dbReference>
<organism evidence="2 3">
    <name type="scientific">Marssonina brunnea f. sp. multigermtubi (strain MB_m1)</name>
    <name type="common">Marssonina leaf spot fungus</name>
    <dbReference type="NCBI Taxonomy" id="1072389"/>
    <lineage>
        <taxon>Eukaryota</taxon>
        <taxon>Fungi</taxon>
        <taxon>Dikarya</taxon>
        <taxon>Ascomycota</taxon>
        <taxon>Pezizomycotina</taxon>
        <taxon>Leotiomycetes</taxon>
        <taxon>Helotiales</taxon>
        <taxon>Drepanopezizaceae</taxon>
        <taxon>Drepanopeziza</taxon>
    </lineage>
</organism>
<keyword evidence="3" id="KW-1185">Reference proteome</keyword>
<keyword evidence="1" id="KW-1133">Transmembrane helix</keyword>
<dbReference type="KEGG" id="mbe:MBM_01484"/>
<keyword evidence="1" id="KW-0472">Membrane</keyword>
<reference evidence="2 3" key="1">
    <citation type="journal article" date="2012" name="BMC Genomics">
        <title>Sequencing the genome of Marssonina brunnea reveals fungus-poplar co-evolution.</title>
        <authorList>
            <person name="Zhu S."/>
            <person name="Cao Y.-Z."/>
            <person name="Jiang C."/>
            <person name="Tan B.-Y."/>
            <person name="Wang Z."/>
            <person name="Feng S."/>
            <person name="Zhang L."/>
            <person name="Su X.-H."/>
            <person name="Brejova B."/>
            <person name="Vinar T."/>
            <person name="Xu M."/>
            <person name="Wang M.-X."/>
            <person name="Zhang S.-G."/>
            <person name="Huang M.-R."/>
            <person name="Wu R."/>
            <person name="Zhou Y."/>
        </authorList>
    </citation>
    <scope>NUCLEOTIDE SEQUENCE [LARGE SCALE GENOMIC DNA]</scope>
    <source>
        <strain evidence="2 3">MB_m1</strain>
    </source>
</reference>
<proteinExistence type="predicted"/>
<evidence type="ECO:0000313" key="2">
    <source>
        <dbReference type="EMBL" id="EKD20802.1"/>
    </source>
</evidence>
<evidence type="ECO:0000313" key="3">
    <source>
        <dbReference type="Proteomes" id="UP000006753"/>
    </source>
</evidence>
<dbReference type="Proteomes" id="UP000006753">
    <property type="component" value="Unassembled WGS sequence"/>
</dbReference>
<dbReference type="InParanoid" id="K1X6S3"/>
<feature type="transmembrane region" description="Helical" evidence="1">
    <location>
        <begin position="12"/>
        <end position="36"/>
    </location>
</feature>